<keyword evidence="6" id="KW-1185">Reference proteome</keyword>
<evidence type="ECO:0000256" key="3">
    <source>
        <dbReference type="ARBA" id="ARBA00023125"/>
    </source>
</evidence>
<dbReference type="InterPro" id="IPR005650">
    <property type="entry name" value="BlaI_family"/>
</dbReference>
<comment type="similarity">
    <text evidence="1">Belongs to the BlaI transcriptional regulatory family.</text>
</comment>
<organism evidence="5 6">
    <name type="scientific">Carboxydothermus islandicus</name>
    <dbReference type="NCBI Taxonomy" id="661089"/>
    <lineage>
        <taxon>Bacteria</taxon>
        <taxon>Bacillati</taxon>
        <taxon>Bacillota</taxon>
        <taxon>Clostridia</taxon>
        <taxon>Thermoanaerobacterales</taxon>
        <taxon>Thermoanaerobacteraceae</taxon>
        <taxon>Carboxydothermus</taxon>
    </lineage>
</organism>
<name>A0A1L8D3M3_9THEO</name>
<dbReference type="InterPro" id="IPR036388">
    <property type="entry name" value="WH-like_DNA-bd_sf"/>
</dbReference>
<evidence type="ECO:0000256" key="1">
    <source>
        <dbReference type="ARBA" id="ARBA00011046"/>
    </source>
</evidence>
<evidence type="ECO:0000313" key="5">
    <source>
        <dbReference type="EMBL" id="GAV25773.1"/>
    </source>
</evidence>
<dbReference type="GO" id="GO:0003677">
    <property type="term" value="F:DNA binding"/>
    <property type="evidence" value="ECO:0007669"/>
    <property type="project" value="UniProtKB-KW"/>
</dbReference>
<dbReference type="RefSeq" id="WP_075866009.1">
    <property type="nucleotide sequence ID" value="NZ_BDJL01000055.1"/>
</dbReference>
<keyword evidence="4" id="KW-0804">Transcription</keyword>
<dbReference type="Pfam" id="PF03965">
    <property type="entry name" value="Penicillinase_R"/>
    <property type="match status" value="1"/>
</dbReference>
<dbReference type="EMBL" id="BDJL01000055">
    <property type="protein sequence ID" value="GAV25773.1"/>
    <property type="molecule type" value="Genomic_DNA"/>
</dbReference>
<evidence type="ECO:0000256" key="4">
    <source>
        <dbReference type="ARBA" id="ARBA00023163"/>
    </source>
</evidence>
<proteinExistence type="inferred from homology"/>
<dbReference type="Gene3D" id="1.10.10.10">
    <property type="entry name" value="Winged helix-like DNA-binding domain superfamily/Winged helix DNA-binding domain"/>
    <property type="match status" value="1"/>
</dbReference>
<reference evidence="6" key="1">
    <citation type="submission" date="2016-12" db="EMBL/GenBank/DDBJ databases">
        <title>Draft Genome Sequences od Carboxydothermus pertinax and islandicus, Hydrogenogenic Carboxydotrophic Bacteria.</title>
        <authorList>
            <person name="Fukuyama Y."/>
            <person name="Ohmae K."/>
            <person name="Yoneda Y."/>
            <person name="Yoshida T."/>
            <person name="Sako Y."/>
        </authorList>
    </citation>
    <scope>NUCLEOTIDE SEQUENCE [LARGE SCALE GENOMIC DNA]</scope>
    <source>
        <strain evidence="6">SET</strain>
    </source>
</reference>
<keyword evidence="3" id="KW-0238">DNA-binding</keyword>
<evidence type="ECO:0008006" key="7">
    <source>
        <dbReference type="Google" id="ProtNLM"/>
    </source>
</evidence>
<accession>A0A1L8D3M3</accession>
<dbReference type="PIRSF" id="PIRSF019455">
    <property type="entry name" value="CopR_AtkY"/>
    <property type="match status" value="1"/>
</dbReference>
<dbReference type="SUPFAM" id="SSF46785">
    <property type="entry name" value="Winged helix' DNA-binding domain"/>
    <property type="match status" value="1"/>
</dbReference>
<dbReference type="OrthoDB" id="122824at2"/>
<keyword evidence="2" id="KW-0805">Transcription regulation</keyword>
<dbReference type="Proteomes" id="UP000187338">
    <property type="component" value="Unassembled WGS sequence"/>
</dbReference>
<dbReference type="GO" id="GO:0045892">
    <property type="term" value="P:negative regulation of DNA-templated transcription"/>
    <property type="evidence" value="ECO:0007669"/>
    <property type="project" value="InterPro"/>
</dbReference>
<dbReference type="InterPro" id="IPR036390">
    <property type="entry name" value="WH_DNA-bd_sf"/>
</dbReference>
<comment type="caution">
    <text evidence="5">The sequence shown here is derived from an EMBL/GenBank/DDBJ whole genome shotgun (WGS) entry which is preliminary data.</text>
</comment>
<dbReference type="STRING" id="661089.ciss_17060"/>
<dbReference type="AlphaFoldDB" id="A0A1L8D3M3"/>
<sequence>MSWLEGEFKPQNKGVAKVLGELEARVMEIIWDLGEATVKDVHQLINQEKKLAYTTILTIMGRLADKGLLIKKSIGLAHSYTPAVSRDEFYNKVAETVVDGLFEEFAEPAFTHFLKKVEKDPQKLAELEKMLLKIKEQQG</sequence>
<evidence type="ECO:0000256" key="2">
    <source>
        <dbReference type="ARBA" id="ARBA00023015"/>
    </source>
</evidence>
<gene>
    <name evidence="5" type="ORF">ciss_17060</name>
</gene>
<evidence type="ECO:0000313" key="6">
    <source>
        <dbReference type="Proteomes" id="UP000187338"/>
    </source>
</evidence>
<protein>
    <recommendedName>
        <fullName evidence="7">Transcriptional regulator</fullName>
    </recommendedName>
</protein>